<dbReference type="PANTHER" id="PTHR30575:SF0">
    <property type="entry name" value="XAA-ARG DIPEPTIDASE"/>
    <property type="match status" value="1"/>
</dbReference>
<reference evidence="3" key="1">
    <citation type="submission" date="2022-02" db="EMBL/GenBank/DDBJ databases">
        <title>Paenibacillus sp. MBLB1832 Whole Genome Shotgun Sequencing.</title>
        <authorList>
            <person name="Hwang C.Y."/>
            <person name="Cho E.-S."/>
            <person name="Seo M.-J."/>
        </authorList>
    </citation>
    <scope>NUCLEOTIDE SEQUENCE</scope>
    <source>
        <strain evidence="3">MBLB1832</strain>
    </source>
</reference>
<dbReference type="Pfam" id="PF07687">
    <property type="entry name" value="M20_dimer"/>
    <property type="match status" value="1"/>
</dbReference>
<dbReference type="Proteomes" id="UP001304650">
    <property type="component" value="Chromosome"/>
</dbReference>
<evidence type="ECO:0000256" key="1">
    <source>
        <dbReference type="PIRNR" id="PIRNR037226"/>
    </source>
</evidence>
<dbReference type="CDD" id="cd05672">
    <property type="entry name" value="M20_ACY1L2-like"/>
    <property type="match status" value="1"/>
</dbReference>
<sequence length="395" mass="42417">MTKESIASFIETNKDIWIHASRTIWENPELGHQEFKACELLTQLLKSYGFHVEIGTAGLPTAFQAIYASSLPGPTIAYLAEYDALPEIGHACGHNLIGVMSVTAAIALQKAVDQFGGTVIVFGTPAEETSGGKVTMAEQGLFDGVDAALMAHPSQFYERSGVSMAMEAVQFDFIGKTAHAAARPQDGINALDAVILSFNAINALRQHLSSDVRIHGIITQGGTAANIVPDHGQAQFYVRTRTKSTLATTVEKVKDCARAAALATGTQLQISNYELGYDNLITNEALSEAFVQNLIKLGVDPTQIHHGLDHGSIDIGNVSQRTAAIHPYIQIPNSPYGGHTIEFKEAAGSEDGMQALLLGAKSLAWTGYDLLSNPDILLEIRNEFLATITTLKEEI</sequence>
<dbReference type="SUPFAM" id="SSF55031">
    <property type="entry name" value="Bacterial exopeptidase dimerisation domain"/>
    <property type="match status" value="1"/>
</dbReference>
<dbReference type="GO" id="GO:0005737">
    <property type="term" value="C:cytoplasm"/>
    <property type="evidence" value="ECO:0007669"/>
    <property type="project" value="TreeGrafter"/>
</dbReference>
<evidence type="ECO:0000313" key="4">
    <source>
        <dbReference type="Proteomes" id="UP001304650"/>
    </source>
</evidence>
<dbReference type="Gene3D" id="3.40.630.10">
    <property type="entry name" value="Zn peptidases"/>
    <property type="match status" value="1"/>
</dbReference>
<dbReference type="InterPro" id="IPR017144">
    <property type="entry name" value="Xaa-Arg_dipeptidase"/>
</dbReference>
<dbReference type="InterPro" id="IPR017439">
    <property type="entry name" value="Amidohydrolase"/>
</dbReference>
<accession>A0AA96LRY3</accession>
<dbReference type="AlphaFoldDB" id="A0AA96LRY3"/>
<dbReference type="FunFam" id="3.30.70.360:FF:000004">
    <property type="entry name" value="Peptidase M20 domain-containing protein 2"/>
    <property type="match status" value="1"/>
</dbReference>
<dbReference type="GO" id="GO:0016805">
    <property type="term" value="F:dipeptidase activity"/>
    <property type="evidence" value="ECO:0007669"/>
    <property type="project" value="InterPro"/>
</dbReference>
<comment type="similarity">
    <text evidence="1">Belongs to the peptidase M20A family.</text>
</comment>
<dbReference type="InterPro" id="IPR052030">
    <property type="entry name" value="Peptidase_M20/M20A_hydrolases"/>
</dbReference>
<dbReference type="PIRSF" id="PIRSF037226">
    <property type="entry name" value="Amidohydrolase_ACY1L2_prd"/>
    <property type="match status" value="1"/>
</dbReference>
<evidence type="ECO:0000313" key="3">
    <source>
        <dbReference type="EMBL" id="WNR46122.1"/>
    </source>
</evidence>
<dbReference type="Gene3D" id="3.30.70.360">
    <property type="match status" value="1"/>
</dbReference>
<organism evidence="3 4">
    <name type="scientific">Paenibacillus roseopurpureus</name>
    <dbReference type="NCBI Taxonomy" id="2918901"/>
    <lineage>
        <taxon>Bacteria</taxon>
        <taxon>Bacillati</taxon>
        <taxon>Bacillota</taxon>
        <taxon>Bacilli</taxon>
        <taxon>Bacillales</taxon>
        <taxon>Paenibacillaceae</taxon>
        <taxon>Paenibacillus</taxon>
    </lineage>
</organism>
<dbReference type="NCBIfam" id="TIGR01891">
    <property type="entry name" value="amidohydrolases"/>
    <property type="match status" value="1"/>
</dbReference>
<dbReference type="RefSeq" id="WP_314803493.1">
    <property type="nucleotide sequence ID" value="NZ_CP130319.1"/>
</dbReference>
<gene>
    <name evidence="3" type="ORF">MJB10_08520</name>
</gene>
<name>A0AA96LRY3_9BACL</name>
<dbReference type="InterPro" id="IPR036264">
    <property type="entry name" value="Bact_exopeptidase_dim_dom"/>
</dbReference>
<dbReference type="SUPFAM" id="SSF53187">
    <property type="entry name" value="Zn-dependent exopeptidases"/>
    <property type="match status" value="1"/>
</dbReference>
<keyword evidence="4" id="KW-1185">Reference proteome</keyword>
<dbReference type="EMBL" id="CP130319">
    <property type="protein sequence ID" value="WNR46122.1"/>
    <property type="molecule type" value="Genomic_DNA"/>
</dbReference>
<feature type="domain" description="Peptidase M20 dimerisation" evidence="2">
    <location>
        <begin position="171"/>
        <end position="261"/>
    </location>
</feature>
<protein>
    <recommendedName>
        <fullName evidence="1">Peptidase M20 domain-containing protein 2</fullName>
    </recommendedName>
</protein>
<dbReference type="Pfam" id="PF01546">
    <property type="entry name" value="Peptidase_M20"/>
    <property type="match status" value="1"/>
</dbReference>
<dbReference type="InterPro" id="IPR011650">
    <property type="entry name" value="Peptidase_M20_dimer"/>
</dbReference>
<dbReference type="PANTHER" id="PTHR30575">
    <property type="entry name" value="PEPTIDASE M20"/>
    <property type="match status" value="1"/>
</dbReference>
<dbReference type="KEGG" id="proo:MJB10_08520"/>
<proteinExistence type="inferred from homology"/>
<evidence type="ECO:0000259" key="2">
    <source>
        <dbReference type="Pfam" id="PF07687"/>
    </source>
</evidence>
<dbReference type="InterPro" id="IPR002933">
    <property type="entry name" value="Peptidase_M20"/>
</dbReference>
<dbReference type="GO" id="GO:0071713">
    <property type="term" value="F:para-aminobenzoyl-glutamate hydrolase activity"/>
    <property type="evidence" value="ECO:0007669"/>
    <property type="project" value="TreeGrafter"/>
</dbReference>
<dbReference type="GO" id="GO:0046657">
    <property type="term" value="P:folic acid catabolic process"/>
    <property type="evidence" value="ECO:0007669"/>
    <property type="project" value="TreeGrafter"/>
</dbReference>